<dbReference type="Pfam" id="PF13589">
    <property type="entry name" value="HATPase_c_3"/>
    <property type="match status" value="1"/>
</dbReference>
<evidence type="ECO:0000256" key="3">
    <source>
        <dbReference type="SAM" id="MobiDB-lite"/>
    </source>
</evidence>
<feature type="coiled-coil region" evidence="2">
    <location>
        <begin position="1751"/>
        <end position="1829"/>
    </location>
</feature>
<feature type="compositionally biased region" description="Low complexity" evidence="3">
    <location>
        <begin position="2121"/>
        <end position="2131"/>
    </location>
</feature>
<reference evidence="4" key="1">
    <citation type="submission" date="2021-01" db="EMBL/GenBank/DDBJ databases">
        <authorList>
            <person name="Corre E."/>
            <person name="Pelletier E."/>
            <person name="Niang G."/>
            <person name="Scheremetjew M."/>
            <person name="Finn R."/>
            <person name="Kale V."/>
            <person name="Holt S."/>
            <person name="Cochrane G."/>
            <person name="Meng A."/>
            <person name="Brown T."/>
            <person name="Cohen L."/>
        </authorList>
    </citation>
    <scope>NUCLEOTIDE SEQUENCE</scope>
    <source>
        <strain evidence="4">CCAP979/52</strain>
    </source>
</reference>
<protein>
    <submittedName>
        <fullName evidence="4">Uncharacterized protein</fullName>
    </submittedName>
</protein>
<dbReference type="PANTHER" id="PTHR22640:SF2">
    <property type="entry name" value="STRUCTURAL MAINTENANCE OF CHROMOSOMES FLEXIBLE HINGE DOMAIN-CONTAINING PROTEIN 1"/>
    <property type="match status" value="1"/>
</dbReference>
<dbReference type="InterPro" id="IPR017868">
    <property type="entry name" value="Filamin/ABP280_repeat-like"/>
</dbReference>
<dbReference type="PANTHER" id="PTHR22640">
    <property type="entry name" value="STRUCTURAL MAINTENANCE OF CHROMOSOMES FLEXIBLE HINGE DOMAIN-CONTAINING PROTEIN 1"/>
    <property type="match status" value="1"/>
</dbReference>
<evidence type="ECO:0000256" key="2">
    <source>
        <dbReference type="SAM" id="Coils"/>
    </source>
</evidence>
<keyword evidence="2" id="KW-0175">Coiled coil</keyword>
<dbReference type="Gene3D" id="3.30.565.10">
    <property type="entry name" value="Histidine kinase-like ATPase, C-terminal domain"/>
    <property type="match status" value="1"/>
</dbReference>
<dbReference type="EMBL" id="HBEZ01030344">
    <property type="protein sequence ID" value="CAD8639092.1"/>
    <property type="molecule type" value="Transcribed_RNA"/>
</dbReference>
<evidence type="ECO:0000256" key="1">
    <source>
        <dbReference type="PROSITE-ProRule" id="PRU00087"/>
    </source>
</evidence>
<organism evidence="4">
    <name type="scientific">Cryptomonas curvata</name>
    <dbReference type="NCBI Taxonomy" id="233186"/>
    <lineage>
        <taxon>Eukaryota</taxon>
        <taxon>Cryptophyceae</taxon>
        <taxon>Cryptomonadales</taxon>
        <taxon>Cryptomonadaceae</taxon>
        <taxon>Cryptomonas</taxon>
    </lineage>
</organism>
<feature type="repeat" description="Filamin" evidence="1">
    <location>
        <begin position="1544"/>
        <end position="1629"/>
    </location>
</feature>
<feature type="compositionally biased region" description="Low complexity" evidence="3">
    <location>
        <begin position="387"/>
        <end position="401"/>
    </location>
</feature>
<sequence>MNCNSTKDLKLLWYDDNELTEATLDLSNCSSWELMRNEVAHLTSFVPEKLRKLRFQNRDGFDLEEKFTETNFFDEVISHYQEILLVDTENMNPSHDFGRGVKPELQVQVLEATLSHVRPVTAIMEAIENSMEAIRAVQRDKREFGIGAAYHGIIEINLDYDLSQIEIRDNGRGMSDSDVRNAVNYGRLKNRIANNGEIREKMWQTGDFGKYGIGLFTLFKFGPEVLIQIDTKQDCMRERTVSAVIDYKKMREKDQFEIEKISNPPLDTSIFPDLDSHGTRILIKNVSAQFWDSCTLQSTHKLKSELQQEIAEKYSLYIHGMGELKQALLKSKCAKGDLLENIQSAQHGMDSLPLIEIRIDGESMRDLASNRVVLRMAKLARCGEAEQAAGDAEGGADAVDAPLPSSRGGKDARRPARRDRDDTEGQAVDEPAEASKPCWYTSWKVETRTGSSAAMAHLVLFFNPVISGSAMDSNEGANDAHQLMIFWQELFFREESSQLPFMRNAQEKEQKDRKYGIPLDAFDRVSGFLFLDMAFAPDSNKTIISKSGDMRLELFDKESPSCGTREYQRLQDKFHQKVKAWHEEHDRMDTFEGPYKEKRRNSVDVLIWQSVTKRQSRGRKVGKALMVEEKYRAKWGDKPGEKPGDFVEVFHPDDKRHRLVGQIEYLFTRKVDGLYPSQGVVVLVRPYEGVELEYKCSSIVRKIESSEWKKLRKMMEERLPKTIQVYHQYRDDTGKVQRSLIKDGLSYQMEGEYIARDSVQISVDILDEKGQCLQSDRDKTRIIQPKYLMVKLQLLDVNGNPVRDPRSKKEWQEVLSPYNFDKAEQFNTGSGTKQFTQLSTMLAQHLPKQSRSFELEISLDYNDGTEADEDLQFRKELKDCIEHVKCRRKFEFCAGTPSKMDITTKTGDTLNIWFGLDVRDITILFKDAAGNIIPSSLISINSISYSIDEIDDRKSLRAMPLEDDQCFGIEPFQLDGWELGGKCSCRLTFEVDLKQKDKRYSFSNKMDATLMSGIPDKIEAQGGFFDKLLSREHQIVCKLKLTDRWGNPFRGKQNVVTAEVSAKEQPWLRGNGNDGALIASTNIIDSTVSVDQRNLFVCLHGSYGLKDELTFRCSVIDHLANPPYRSKPIKKSIPFEVESLDLQFNIPDSVQNKFTTYKDGSCYVIEVNHGVCDVQRKSLHGIFLQIVRKGGEGSVKIYSTLRCKVIFQRLKLLLNDPADFDVLSEDEDDLDDSHSGNGAEISLDVIGGKSSVLDKHLLTDKTFSYIAKYDGLEASLRIVVIAGKPSALKFQEIGATEIGQQTEVEFKPIDRQGLPVHDISQYDIRLETAEHGSLLFKLSEPQKKGSSNYHFQFQVLGTLPEDSPNEATFWLVVSLVEKSSVKTRAKQGELDTDISPYVVSERVQVTVHAGKAKALRVLVRNRGENLAEPYEIVSGAKLEFIVHAVDLGGNIDISCKKRVRLTLESDDPQEKYFTNEVLSDGESIIRTKPWYTRSRVGTVTIEALDKAPPRLESREYALTVRGGVWPADIRILSPLCPAAEERFSFEMDDSSEGLRELTAEVVTPDGSKYTQSRLDLVLKQANGPVLNADFKHGKYRFHGIPIPKEPGNYTFVLEISGGALPSVPQKTLLVRRALGSPKSIAVITSSEIAAHADAATEVVLEVKNGLGVPIHQDQECCQGARVRFEVVDSEHSMGLQVQCHHVEAWSYSVVFQEPSGRKVSDDVLAKLVAVLEINDREVLRAAPINVRYVPAEKLKHQSESQKRELRELQGQRTELENRYREAEAMVKRKECLRKSLEDAKAALRALCPRSALERNIEAEEQKLSSMRRAPFKPAVPNLTVRRGANGFDAFLQDRNNGRLDPQIANSVVGIVGEMGYAQDNWAADAIAAIAGDNLQAVVVRTELDLDALWGIDRYRGIKILAMESMRSSPTLNKLGLLDLSRDASRIPSSAKYVVNLVQLDEGANPDLRQRVWWRILKNAIAFESDERMREHKATRGRTHTMAAPLQNGLWRMERGDISQAGQTANKFVQMKVLVEPETLPEYIEAERQMEEMKLQLSHRLRQEEEVERKRKEFEGVQAPPASEILQLKGRVKDVVLCIENFVSSTSGRRSLGSELGKRIRGASGASDDGVAAGAGGQDSVGSPLRRSRRTMSGSEV</sequence>
<evidence type="ECO:0000313" key="4">
    <source>
        <dbReference type="EMBL" id="CAD8639092.1"/>
    </source>
</evidence>
<feature type="region of interest" description="Disordered" evidence="3">
    <location>
        <begin position="2119"/>
        <end position="2156"/>
    </location>
</feature>
<proteinExistence type="predicted"/>
<dbReference type="InterPro" id="IPR036890">
    <property type="entry name" value="HATPase_C_sf"/>
</dbReference>
<dbReference type="GO" id="GO:0006302">
    <property type="term" value="P:double-strand break repair"/>
    <property type="evidence" value="ECO:0007669"/>
    <property type="project" value="InterPro"/>
</dbReference>
<dbReference type="InterPro" id="IPR038892">
    <property type="entry name" value="SMCHD1"/>
</dbReference>
<name>A0A7S0QMU9_9CRYP</name>
<accession>A0A7S0QMU9</accession>
<gene>
    <name evidence="4" type="ORF">CCUR1050_LOCUS16776</name>
</gene>
<feature type="region of interest" description="Disordered" evidence="3">
    <location>
        <begin position="387"/>
        <end position="433"/>
    </location>
</feature>
<dbReference type="SUPFAM" id="SSF55874">
    <property type="entry name" value="ATPase domain of HSP90 chaperone/DNA topoisomerase II/histidine kinase"/>
    <property type="match status" value="1"/>
</dbReference>
<dbReference type="PROSITE" id="PS50194">
    <property type="entry name" value="FILAMIN_REPEAT"/>
    <property type="match status" value="1"/>
</dbReference>
<feature type="compositionally biased region" description="Basic and acidic residues" evidence="3">
    <location>
        <begin position="408"/>
        <end position="423"/>
    </location>
</feature>